<sequence length="168" mass="17935">MVRLLGAFALAARRGRRRRPMPFGVMIGSERAGVFVHGVVEDLVLEKSENSYLFKLLGGGYFLLGLPVSLMSFRVLLFPDLPFPLSSSISADSIVKWAPPPTGSFKINSDAAVRVNNQLIGVGIVVRDSCGRVCASSVNRINACFSPSVAEAIAIRNGLRLAGDTGEA</sequence>
<gene>
    <name evidence="2" type="ORF">EZV62_009202</name>
</gene>
<dbReference type="GO" id="GO:0003676">
    <property type="term" value="F:nucleic acid binding"/>
    <property type="evidence" value="ECO:0007669"/>
    <property type="project" value="InterPro"/>
</dbReference>
<feature type="domain" description="RNase H type-1" evidence="1">
    <location>
        <begin position="108"/>
        <end position="165"/>
    </location>
</feature>
<evidence type="ECO:0000313" key="2">
    <source>
        <dbReference type="EMBL" id="TXG67927.1"/>
    </source>
</evidence>
<dbReference type="InterPro" id="IPR052929">
    <property type="entry name" value="RNase_H-like_EbsB-rel"/>
</dbReference>
<dbReference type="OrthoDB" id="1906820at2759"/>
<dbReference type="EMBL" id="VAHF01000003">
    <property type="protein sequence ID" value="TXG67927.1"/>
    <property type="molecule type" value="Genomic_DNA"/>
</dbReference>
<comment type="caution">
    <text evidence="2">The sequence shown here is derived from an EMBL/GenBank/DDBJ whole genome shotgun (WGS) entry which is preliminary data.</text>
</comment>
<keyword evidence="3" id="KW-1185">Reference proteome</keyword>
<dbReference type="GO" id="GO:0004523">
    <property type="term" value="F:RNA-DNA hybrid ribonuclease activity"/>
    <property type="evidence" value="ECO:0007669"/>
    <property type="project" value="InterPro"/>
</dbReference>
<accession>A0A5C7IF08</accession>
<dbReference type="PANTHER" id="PTHR47074">
    <property type="entry name" value="BNAC02G40300D PROTEIN"/>
    <property type="match status" value="1"/>
</dbReference>
<dbReference type="Pfam" id="PF13456">
    <property type="entry name" value="RVT_3"/>
    <property type="match status" value="1"/>
</dbReference>
<dbReference type="InterPro" id="IPR044730">
    <property type="entry name" value="RNase_H-like_dom_plant"/>
</dbReference>
<reference evidence="3" key="1">
    <citation type="journal article" date="2019" name="Gigascience">
        <title>De novo genome assembly of the endangered Acer yangbiense, a plant species with extremely small populations endemic to Yunnan Province, China.</title>
        <authorList>
            <person name="Yang J."/>
            <person name="Wariss H.M."/>
            <person name="Tao L."/>
            <person name="Zhang R."/>
            <person name="Yun Q."/>
            <person name="Hollingsworth P."/>
            <person name="Dao Z."/>
            <person name="Luo G."/>
            <person name="Guo H."/>
            <person name="Ma Y."/>
            <person name="Sun W."/>
        </authorList>
    </citation>
    <scope>NUCLEOTIDE SEQUENCE [LARGE SCALE GENOMIC DNA]</scope>
    <source>
        <strain evidence="3">cv. Malutang</strain>
    </source>
</reference>
<dbReference type="AlphaFoldDB" id="A0A5C7IF08"/>
<dbReference type="CDD" id="cd06222">
    <property type="entry name" value="RNase_H_like"/>
    <property type="match status" value="1"/>
</dbReference>
<organism evidence="2 3">
    <name type="scientific">Acer yangbiense</name>
    <dbReference type="NCBI Taxonomy" id="1000413"/>
    <lineage>
        <taxon>Eukaryota</taxon>
        <taxon>Viridiplantae</taxon>
        <taxon>Streptophyta</taxon>
        <taxon>Embryophyta</taxon>
        <taxon>Tracheophyta</taxon>
        <taxon>Spermatophyta</taxon>
        <taxon>Magnoliopsida</taxon>
        <taxon>eudicotyledons</taxon>
        <taxon>Gunneridae</taxon>
        <taxon>Pentapetalae</taxon>
        <taxon>rosids</taxon>
        <taxon>malvids</taxon>
        <taxon>Sapindales</taxon>
        <taxon>Sapindaceae</taxon>
        <taxon>Hippocastanoideae</taxon>
        <taxon>Acereae</taxon>
        <taxon>Acer</taxon>
    </lineage>
</organism>
<dbReference type="PANTHER" id="PTHR47074:SF75">
    <property type="entry name" value="RNASE H TYPE-1 DOMAIN-CONTAINING PROTEIN"/>
    <property type="match status" value="1"/>
</dbReference>
<name>A0A5C7IF08_9ROSI</name>
<dbReference type="InterPro" id="IPR002156">
    <property type="entry name" value="RNaseH_domain"/>
</dbReference>
<proteinExistence type="predicted"/>
<dbReference type="Proteomes" id="UP000323000">
    <property type="component" value="Chromosome 3"/>
</dbReference>
<evidence type="ECO:0000313" key="3">
    <source>
        <dbReference type="Proteomes" id="UP000323000"/>
    </source>
</evidence>
<protein>
    <recommendedName>
        <fullName evidence="1">RNase H type-1 domain-containing protein</fullName>
    </recommendedName>
</protein>
<evidence type="ECO:0000259" key="1">
    <source>
        <dbReference type="Pfam" id="PF13456"/>
    </source>
</evidence>